<sequence>MFDWKKPTVQMLGRWQPWHDGHQALFKRCVAKTGQVAIQVRDVQGASGGDGQDDNPFNWDEVCQNIEAGLLRDGFKRGIEYEIMLVPNIVNITYGRGVGYAFEEEVFDSSVTDISATKIRQKLREDGELD</sequence>
<proteinExistence type="predicted"/>
<dbReference type="AlphaFoldDB" id="A0A368BNW9"/>
<dbReference type="EMBL" id="QOPC01000005">
    <property type="protein sequence ID" value="RCL39019.1"/>
    <property type="molecule type" value="Genomic_DNA"/>
</dbReference>
<dbReference type="SUPFAM" id="SSF52374">
    <property type="entry name" value="Nucleotidylyl transferase"/>
    <property type="match status" value="1"/>
</dbReference>
<dbReference type="GO" id="GO:0016740">
    <property type="term" value="F:transferase activity"/>
    <property type="evidence" value="ECO:0007669"/>
    <property type="project" value="UniProtKB-KW"/>
</dbReference>
<name>A0A368BNW9_9GAMM</name>
<dbReference type="Gene3D" id="3.40.50.620">
    <property type="entry name" value="HUPs"/>
    <property type="match status" value="1"/>
</dbReference>
<protein>
    <submittedName>
        <fullName evidence="1">Cytidyltransferase</fullName>
    </submittedName>
</protein>
<dbReference type="InterPro" id="IPR014729">
    <property type="entry name" value="Rossmann-like_a/b/a_fold"/>
</dbReference>
<evidence type="ECO:0000313" key="1">
    <source>
        <dbReference type="EMBL" id="RCL39019.1"/>
    </source>
</evidence>
<comment type="caution">
    <text evidence="1">The sequence shown here is derived from an EMBL/GenBank/DDBJ whole genome shotgun (WGS) entry which is preliminary data.</text>
</comment>
<evidence type="ECO:0000313" key="2">
    <source>
        <dbReference type="Proteomes" id="UP000253032"/>
    </source>
</evidence>
<dbReference type="Proteomes" id="UP000253032">
    <property type="component" value="Unassembled WGS sequence"/>
</dbReference>
<reference evidence="1 2" key="1">
    <citation type="journal article" date="2018" name="Microbiome">
        <title>Fine metagenomic profile of the Mediterranean stratified and mixed water columns revealed by assembly and recruitment.</title>
        <authorList>
            <person name="Haro-Moreno J.M."/>
            <person name="Lopez-Perez M."/>
            <person name="De La Torre J.R."/>
            <person name="Picazo A."/>
            <person name="Camacho A."/>
            <person name="Rodriguez-Valera F."/>
        </authorList>
    </citation>
    <scope>NUCLEOTIDE SEQUENCE [LARGE SCALE GENOMIC DNA]</scope>
    <source>
        <strain evidence="1">MED-G84</strain>
    </source>
</reference>
<accession>A0A368BNW9</accession>
<keyword evidence="1" id="KW-0808">Transferase</keyword>
<gene>
    <name evidence="1" type="ORF">DBW98_01435</name>
</gene>
<organism evidence="1 2">
    <name type="scientific">SAR86 cluster bacterium</name>
    <dbReference type="NCBI Taxonomy" id="2030880"/>
    <lineage>
        <taxon>Bacteria</taxon>
        <taxon>Pseudomonadati</taxon>
        <taxon>Pseudomonadota</taxon>
        <taxon>Gammaproteobacteria</taxon>
        <taxon>SAR86 cluster</taxon>
    </lineage>
</organism>